<comment type="subcellular location">
    <subcellularLocation>
        <location evidence="1">Cell membrane</location>
        <topology evidence="1">Multi-pass membrane protein</topology>
    </subcellularLocation>
</comment>
<dbReference type="PANTHER" id="PTHR36115:SF6">
    <property type="entry name" value="PROLINE-RICH ANTIGEN HOMOLOG"/>
    <property type="match status" value="1"/>
</dbReference>
<feature type="transmembrane region" description="Helical" evidence="6">
    <location>
        <begin position="180"/>
        <end position="198"/>
    </location>
</feature>
<evidence type="ECO:0000256" key="2">
    <source>
        <dbReference type="ARBA" id="ARBA00022475"/>
    </source>
</evidence>
<evidence type="ECO:0000256" key="6">
    <source>
        <dbReference type="SAM" id="Phobius"/>
    </source>
</evidence>
<dbReference type="KEGG" id="mana:MAMMFC1_02942"/>
<protein>
    <submittedName>
        <fullName evidence="8">RDD family protein</fullName>
    </submittedName>
</protein>
<evidence type="ECO:0000256" key="1">
    <source>
        <dbReference type="ARBA" id="ARBA00004651"/>
    </source>
</evidence>
<dbReference type="Proteomes" id="UP000276437">
    <property type="component" value="Chromosome"/>
</dbReference>
<accession>A0A348AMF9</accession>
<reference evidence="8 9" key="1">
    <citation type="journal article" date="2018" name="Int. J. Syst. Evol. Microbiol.">
        <title>Methylomusa anaerophila gen. nov., sp. nov., an anaerobic methanol-utilizing bacterium isolated from a microbial fuel cell.</title>
        <authorList>
            <person name="Amano N."/>
            <person name="Yamamuro A."/>
            <person name="Miyahara M."/>
            <person name="Kouzuma A."/>
            <person name="Abe T."/>
            <person name="Watanabe K."/>
        </authorList>
    </citation>
    <scope>NUCLEOTIDE SEQUENCE [LARGE SCALE GENOMIC DNA]</scope>
    <source>
        <strain evidence="8 9">MMFC1</strain>
    </source>
</reference>
<dbReference type="GO" id="GO:0005886">
    <property type="term" value="C:plasma membrane"/>
    <property type="evidence" value="ECO:0007669"/>
    <property type="project" value="UniProtKB-SubCell"/>
</dbReference>
<sequence length="328" mass="36522">METLTSEILGYRPICGVWRRLAALFIDSIALGLLGMCLGTIFGQQFALLGALGPLVGFSISACYFGIMNSYYCNGQSIGKKLLKICVVTEDGELISMKRSIVRAVILSAIVCKGLSFATVPIIGQLIDWIILMIFFGTVYFYIFNKKTRQGIHDIICGTYVYNVTALNTPISATVSKMHYIICSVVLIVFTLVSYMTMAASQQNELFSIYKELTKLDGVYAAKVDYMTAKHVFNIKTGVVDGKESTRLTASVYVHNIPINAEELKDKVARVVLENYPAPQNIQTVMVNVYYGYNIGIASNYAVSWSSAPIQKWKEKLHIFLYPHVFHS</sequence>
<evidence type="ECO:0000256" key="4">
    <source>
        <dbReference type="ARBA" id="ARBA00022989"/>
    </source>
</evidence>
<feature type="transmembrane region" description="Helical" evidence="6">
    <location>
        <begin position="21"/>
        <end position="42"/>
    </location>
</feature>
<evidence type="ECO:0000256" key="5">
    <source>
        <dbReference type="ARBA" id="ARBA00023136"/>
    </source>
</evidence>
<keyword evidence="2" id="KW-1003">Cell membrane</keyword>
<gene>
    <name evidence="8" type="ORF">MAMMFC1_02942</name>
</gene>
<evidence type="ECO:0000259" key="7">
    <source>
        <dbReference type="Pfam" id="PF06271"/>
    </source>
</evidence>
<keyword evidence="3 6" id="KW-0812">Transmembrane</keyword>
<organism evidence="8 9">
    <name type="scientific">Methylomusa anaerophila</name>
    <dbReference type="NCBI Taxonomy" id="1930071"/>
    <lineage>
        <taxon>Bacteria</taxon>
        <taxon>Bacillati</taxon>
        <taxon>Bacillota</taxon>
        <taxon>Negativicutes</taxon>
        <taxon>Selenomonadales</taxon>
        <taxon>Sporomusaceae</taxon>
        <taxon>Methylomusa</taxon>
    </lineage>
</organism>
<feature type="transmembrane region" description="Helical" evidence="6">
    <location>
        <begin position="101"/>
        <end position="120"/>
    </location>
</feature>
<name>A0A348AMF9_9FIRM</name>
<feature type="domain" description="RDD" evidence="7">
    <location>
        <begin position="16"/>
        <end position="158"/>
    </location>
</feature>
<proteinExistence type="predicted"/>
<dbReference type="EMBL" id="AP018449">
    <property type="protein sequence ID" value="BBB92257.1"/>
    <property type="molecule type" value="Genomic_DNA"/>
</dbReference>
<dbReference type="AlphaFoldDB" id="A0A348AMF9"/>
<keyword evidence="9" id="KW-1185">Reference proteome</keyword>
<evidence type="ECO:0000313" key="8">
    <source>
        <dbReference type="EMBL" id="BBB92257.1"/>
    </source>
</evidence>
<dbReference type="RefSeq" id="WP_126309171.1">
    <property type="nucleotide sequence ID" value="NZ_AP018449.1"/>
</dbReference>
<evidence type="ECO:0000256" key="3">
    <source>
        <dbReference type="ARBA" id="ARBA00022692"/>
    </source>
</evidence>
<keyword evidence="5 6" id="KW-0472">Membrane</keyword>
<dbReference type="PANTHER" id="PTHR36115">
    <property type="entry name" value="PROLINE-RICH ANTIGEN HOMOLOG-RELATED"/>
    <property type="match status" value="1"/>
</dbReference>
<dbReference type="InterPro" id="IPR051791">
    <property type="entry name" value="Pra-immunoreactive"/>
</dbReference>
<evidence type="ECO:0000313" key="9">
    <source>
        <dbReference type="Proteomes" id="UP000276437"/>
    </source>
</evidence>
<dbReference type="OrthoDB" id="1787043at2"/>
<dbReference type="Pfam" id="PF06271">
    <property type="entry name" value="RDD"/>
    <property type="match status" value="1"/>
</dbReference>
<dbReference type="InterPro" id="IPR010432">
    <property type="entry name" value="RDD"/>
</dbReference>
<keyword evidence="4 6" id="KW-1133">Transmembrane helix</keyword>
<feature type="transmembrane region" description="Helical" evidence="6">
    <location>
        <begin position="48"/>
        <end position="72"/>
    </location>
</feature>
<feature type="transmembrane region" description="Helical" evidence="6">
    <location>
        <begin position="126"/>
        <end position="144"/>
    </location>
</feature>